<keyword evidence="6 8" id="KW-0472">Membrane</keyword>
<dbReference type="PATRIC" id="fig|670052.7.peg.2636"/>
<feature type="transmembrane region" description="Helical" evidence="8">
    <location>
        <begin position="22"/>
        <end position="48"/>
    </location>
</feature>
<feature type="transmembrane region" description="Helical" evidence="8">
    <location>
        <begin position="160"/>
        <end position="185"/>
    </location>
</feature>
<dbReference type="STRING" id="670052.PA27867_2567"/>
<dbReference type="Gene3D" id="1.20.120.350">
    <property type="entry name" value="Voltage-gated potassium channels. Chain C"/>
    <property type="match status" value="1"/>
</dbReference>
<dbReference type="AlphaFoldDB" id="A0A1B1BLW4"/>
<evidence type="ECO:0000313" key="10">
    <source>
        <dbReference type="EMBL" id="ANP73511.1"/>
    </source>
</evidence>
<evidence type="ECO:0000256" key="8">
    <source>
        <dbReference type="SAM" id="Phobius"/>
    </source>
</evidence>
<dbReference type="Gene3D" id="1.10.287.70">
    <property type="match status" value="1"/>
</dbReference>
<keyword evidence="3 8" id="KW-0812">Transmembrane</keyword>
<protein>
    <submittedName>
        <fullName evidence="10">Ion transporter</fullName>
    </submittedName>
</protein>
<dbReference type="KEGG" id="cart:PA27867_2567"/>
<dbReference type="Proteomes" id="UP000092582">
    <property type="component" value="Chromosome 1"/>
</dbReference>
<organism evidence="10 11">
    <name type="scientific">Cryobacterium arcticum</name>
    <dbReference type="NCBI Taxonomy" id="670052"/>
    <lineage>
        <taxon>Bacteria</taxon>
        <taxon>Bacillati</taxon>
        <taxon>Actinomycetota</taxon>
        <taxon>Actinomycetes</taxon>
        <taxon>Micrococcales</taxon>
        <taxon>Microbacteriaceae</taxon>
        <taxon>Cryobacterium</taxon>
    </lineage>
</organism>
<evidence type="ECO:0000256" key="2">
    <source>
        <dbReference type="ARBA" id="ARBA00022448"/>
    </source>
</evidence>
<keyword evidence="2" id="KW-0813">Transport</keyword>
<evidence type="ECO:0000259" key="9">
    <source>
        <dbReference type="Pfam" id="PF07885"/>
    </source>
</evidence>
<keyword evidence="5" id="KW-0406">Ion transport</keyword>
<dbReference type="GO" id="GO:0001508">
    <property type="term" value="P:action potential"/>
    <property type="evidence" value="ECO:0007669"/>
    <property type="project" value="TreeGrafter"/>
</dbReference>
<evidence type="ECO:0000256" key="4">
    <source>
        <dbReference type="ARBA" id="ARBA00022989"/>
    </source>
</evidence>
<evidence type="ECO:0000256" key="6">
    <source>
        <dbReference type="ARBA" id="ARBA00023136"/>
    </source>
</evidence>
<dbReference type="PANTHER" id="PTHR11537">
    <property type="entry name" value="VOLTAGE-GATED POTASSIUM CHANNEL"/>
    <property type="match status" value="1"/>
</dbReference>
<sequence>MIAAVVFLVAYAWEVIGNLSGTAAAAAELVITATWAAFVLDYAVNLLLAPRRWVWFRGHIFDLLVVVLPLLRPLRLLRLVTLLSVLQRTAGAAFRERVVMYVIGASALLVFVASLAVLDAERSAQGASITTFWDALWWAFVSITTVGYGDFAPVTAMGRLIAGGLMLGGVALLGVVTATLASWIVEQVAKQEEDARVATRGEIRALSRQIEQLQATLDSKAP</sequence>
<feature type="transmembrane region" description="Helical" evidence="8">
    <location>
        <begin position="98"/>
        <end position="118"/>
    </location>
</feature>
<dbReference type="InterPro" id="IPR028325">
    <property type="entry name" value="VG_K_chnl"/>
</dbReference>
<feature type="transmembrane region" description="Helical" evidence="8">
    <location>
        <begin position="130"/>
        <end position="148"/>
    </location>
</feature>
<comment type="subcellular location">
    <subcellularLocation>
        <location evidence="1">Membrane</location>
        <topology evidence="1">Multi-pass membrane protein</topology>
    </subcellularLocation>
</comment>
<evidence type="ECO:0000313" key="11">
    <source>
        <dbReference type="Proteomes" id="UP000092582"/>
    </source>
</evidence>
<dbReference type="EMBL" id="CP016282">
    <property type="protein sequence ID" value="ANP73511.1"/>
    <property type="molecule type" value="Genomic_DNA"/>
</dbReference>
<dbReference type="Pfam" id="PF07885">
    <property type="entry name" value="Ion_trans_2"/>
    <property type="match status" value="1"/>
</dbReference>
<reference evidence="10 11" key="1">
    <citation type="submission" date="2016-06" db="EMBL/GenBank/DDBJ databases">
        <title>Genome sequencing of Cryobacterium arcticum PAMC 27867.</title>
        <authorList>
            <person name="Lee J."/>
            <person name="Kim O.-S."/>
        </authorList>
    </citation>
    <scope>NUCLEOTIDE SEQUENCE [LARGE SCALE GENOMIC DNA]</scope>
    <source>
        <strain evidence="10 11">PAMC 27867</strain>
    </source>
</reference>
<accession>A0A1B1BLW4</accession>
<evidence type="ECO:0000256" key="5">
    <source>
        <dbReference type="ARBA" id="ARBA00023065"/>
    </source>
</evidence>
<name>A0A1B1BLW4_9MICO</name>
<dbReference type="GO" id="GO:0008076">
    <property type="term" value="C:voltage-gated potassium channel complex"/>
    <property type="evidence" value="ECO:0007669"/>
    <property type="project" value="InterPro"/>
</dbReference>
<dbReference type="Gene3D" id="1.20.5.110">
    <property type="match status" value="1"/>
</dbReference>
<dbReference type="InterPro" id="IPR013099">
    <property type="entry name" value="K_chnl_dom"/>
</dbReference>
<gene>
    <name evidence="10" type="ORF">PA27867_2567</name>
</gene>
<keyword evidence="7" id="KW-0407">Ion channel</keyword>
<proteinExistence type="predicted"/>
<dbReference type="SUPFAM" id="SSF81324">
    <property type="entry name" value="Voltage-gated potassium channels"/>
    <property type="match status" value="1"/>
</dbReference>
<keyword evidence="11" id="KW-1185">Reference proteome</keyword>
<feature type="domain" description="Potassium channel" evidence="9">
    <location>
        <begin position="110"/>
        <end position="185"/>
    </location>
</feature>
<dbReference type="GO" id="GO:0005249">
    <property type="term" value="F:voltage-gated potassium channel activity"/>
    <property type="evidence" value="ECO:0007669"/>
    <property type="project" value="InterPro"/>
</dbReference>
<evidence type="ECO:0000256" key="1">
    <source>
        <dbReference type="ARBA" id="ARBA00004141"/>
    </source>
</evidence>
<dbReference type="InterPro" id="IPR027359">
    <property type="entry name" value="Volt_channel_dom_sf"/>
</dbReference>
<evidence type="ECO:0000256" key="3">
    <source>
        <dbReference type="ARBA" id="ARBA00022692"/>
    </source>
</evidence>
<dbReference type="PANTHER" id="PTHR11537:SF254">
    <property type="entry name" value="POTASSIUM VOLTAGE-GATED CHANNEL PROTEIN SHAB"/>
    <property type="match status" value="1"/>
</dbReference>
<keyword evidence="4 8" id="KW-1133">Transmembrane helix</keyword>
<evidence type="ECO:0000256" key="7">
    <source>
        <dbReference type="ARBA" id="ARBA00023303"/>
    </source>
</evidence>